<gene>
    <name evidence="2" type="ORF">Plil01_001808000</name>
</gene>
<evidence type="ECO:0000313" key="3">
    <source>
        <dbReference type="Proteomes" id="UP001165083"/>
    </source>
</evidence>
<comment type="caution">
    <text evidence="2">The sequence shown here is derived from an EMBL/GenBank/DDBJ whole genome shotgun (WGS) entry which is preliminary data.</text>
</comment>
<dbReference type="OrthoDB" id="120680at2759"/>
<protein>
    <submittedName>
        <fullName evidence="2">Unnamed protein product</fullName>
    </submittedName>
</protein>
<dbReference type="EMBL" id="BSXW01012466">
    <property type="protein sequence ID" value="GMF65411.1"/>
    <property type="molecule type" value="Genomic_DNA"/>
</dbReference>
<dbReference type="PANTHER" id="PTHR35606">
    <property type="entry name" value="CELLULOSE-BINDING FAMILY II PROTEIN"/>
    <property type="match status" value="1"/>
</dbReference>
<evidence type="ECO:0000256" key="1">
    <source>
        <dbReference type="SAM" id="MobiDB-lite"/>
    </source>
</evidence>
<dbReference type="PANTHER" id="PTHR35606:SF4">
    <property type="entry name" value="CELLULOSE-BINDING FAMILY II PROTEIN"/>
    <property type="match status" value="1"/>
</dbReference>
<dbReference type="Proteomes" id="UP001165083">
    <property type="component" value="Unassembled WGS sequence"/>
</dbReference>
<keyword evidence="3" id="KW-1185">Reference proteome</keyword>
<proteinExistence type="predicted"/>
<organism evidence="2 3">
    <name type="scientific">Phytophthora lilii</name>
    <dbReference type="NCBI Taxonomy" id="2077276"/>
    <lineage>
        <taxon>Eukaryota</taxon>
        <taxon>Sar</taxon>
        <taxon>Stramenopiles</taxon>
        <taxon>Oomycota</taxon>
        <taxon>Peronosporomycetes</taxon>
        <taxon>Peronosporales</taxon>
        <taxon>Peronosporaceae</taxon>
        <taxon>Phytophthora</taxon>
    </lineage>
</organism>
<feature type="region of interest" description="Disordered" evidence="1">
    <location>
        <begin position="107"/>
        <end position="130"/>
    </location>
</feature>
<accession>A0A9W6YK41</accession>
<name>A0A9W6YK41_9STRA</name>
<reference evidence="2" key="1">
    <citation type="submission" date="2023-04" db="EMBL/GenBank/DDBJ databases">
        <title>Phytophthora lilii NBRC 32176.</title>
        <authorList>
            <person name="Ichikawa N."/>
            <person name="Sato H."/>
            <person name="Tonouchi N."/>
        </authorList>
    </citation>
    <scope>NUCLEOTIDE SEQUENCE</scope>
    <source>
        <strain evidence="2">NBRC 32176</strain>
    </source>
</reference>
<dbReference type="AlphaFoldDB" id="A0A9W6YK41"/>
<evidence type="ECO:0000313" key="2">
    <source>
        <dbReference type="EMBL" id="GMF65411.1"/>
    </source>
</evidence>
<sequence length="130" mass="14819">MSPPPNWQCVLRECWIWGMLKSVAAKFEDMLRRQFQLWNHWLIGYDCWPYEQIDIKVVGFAVRDASLLDWNDDSLGKIYEGVLDQNGVPQCPDECYKHLGQLGAAQTTGAKFADTRAPAKRNPSTCRSGP</sequence>